<dbReference type="Pfam" id="PF13561">
    <property type="entry name" value="adh_short_C2"/>
    <property type="match status" value="1"/>
</dbReference>
<evidence type="ECO:0000256" key="17">
    <source>
        <dbReference type="ARBA" id="ARBA00052680"/>
    </source>
</evidence>
<dbReference type="PANTHER" id="PTHR42760">
    <property type="entry name" value="SHORT-CHAIN DEHYDROGENASES/REDUCTASES FAMILY MEMBER"/>
    <property type="match status" value="1"/>
</dbReference>
<dbReference type="PRINTS" id="PR00081">
    <property type="entry name" value="GDHRDH"/>
</dbReference>
<evidence type="ECO:0000256" key="7">
    <source>
        <dbReference type="ARBA" id="ARBA00022832"/>
    </source>
</evidence>
<evidence type="ECO:0000256" key="21">
    <source>
        <dbReference type="ARBA" id="ARBA00077835"/>
    </source>
</evidence>
<evidence type="ECO:0000256" key="2">
    <source>
        <dbReference type="ARBA" id="ARBA00005194"/>
    </source>
</evidence>
<comment type="subunit">
    <text evidence="18">Heterotetramer with CBR4; contains two molecules of HSD17B8 and CBR4.</text>
</comment>
<evidence type="ECO:0000256" key="16">
    <source>
        <dbReference type="ARBA" id="ARBA00050435"/>
    </source>
</evidence>
<comment type="catalytic activity">
    <reaction evidence="14">
        <text>17beta-estradiol + NAD(+) = estrone + NADH + H(+)</text>
        <dbReference type="Rhea" id="RHEA:24612"/>
        <dbReference type="ChEBI" id="CHEBI:15378"/>
        <dbReference type="ChEBI" id="CHEBI:16469"/>
        <dbReference type="ChEBI" id="CHEBI:17263"/>
        <dbReference type="ChEBI" id="CHEBI:57540"/>
        <dbReference type="ChEBI" id="CHEBI:57945"/>
        <dbReference type="EC" id="1.1.1.62"/>
    </reaction>
    <physiologicalReaction direction="left-to-right" evidence="14">
        <dbReference type="Rhea" id="RHEA:24613"/>
    </physiologicalReaction>
    <physiologicalReaction direction="right-to-left" evidence="14">
        <dbReference type="Rhea" id="RHEA:24614"/>
    </physiologicalReaction>
</comment>
<name>A0AAJ7L6B4_9ACAR</name>
<dbReference type="GO" id="GO:0047035">
    <property type="term" value="F:testosterone dehydrogenase (NAD+) activity"/>
    <property type="evidence" value="ECO:0007669"/>
    <property type="project" value="UniProtKB-EC"/>
</dbReference>
<dbReference type="EC" id="1.1.1.n12" evidence="4"/>
<dbReference type="SMART" id="SM00822">
    <property type="entry name" value="PKS_KR"/>
    <property type="match status" value="1"/>
</dbReference>
<evidence type="ECO:0000256" key="13">
    <source>
        <dbReference type="ARBA" id="ARBA00037929"/>
    </source>
</evidence>
<organism evidence="27 28">
    <name type="scientific">Galendromus occidentalis</name>
    <name type="common">western predatory mite</name>
    <dbReference type="NCBI Taxonomy" id="34638"/>
    <lineage>
        <taxon>Eukaryota</taxon>
        <taxon>Metazoa</taxon>
        <taxon>Ecdysozoa</taxon>
        <taxon>Arthropoda</taxon>
        <taxon>Chelicerata</taxon>
        <taxon>Arachnida</taxon>
        <taxon>Acari</taxon>
        <taxon>Parasitiformes</taxon>
        <taxon>Mesostigmata</taxon>
        <taxon>Gamasina</taxon>
        <taxon>Phytoseioidea</taxon>
        <taxon>Phytoseiidae</taxon>
        <taxon>Typhlodrominae</taxon>
        <taxon>Galendromus</taxon>
    </lineage>
</organism>
<dbReference type="Gene3D" id="3.40.50.720">
    <property type="entry name" value="NAD(P)-binding Rossmann-like Domain"/>
    <property type="match status" value="1"/>
</dbReference>
<protein>
    <recommendedName>
        <fullName evidence="20">(3R)-3-hydroxyacyl-CoA dehydrogenase</fullName>
        <ecNumber evidence="19">1.1.1.239</ecNumber>
        <ecNumber evidence="4">1.1.1.n12</ecNumber>
    </recommendedName>
    <alternativeName>
        <fullName evidence="22">17-beta-hydroxysteroid dehydrogenase 8</fullName>
    </alternativeName>
    <alternativeName>
        <fullName evidence="21">3-ketoacyl-[acyl-carrier-protein] reductase alpha subunit</fullName>
    </alternativeName>
    <alternativeName>
        <fullName evidence="24">3-oxoacyl-[acyl-carrier-protein] reductase</fullName>
    </alternativeName>
    <alternativeName>
        <fullName evidence="25">Estradiol 17-beta-dehydrogenase 8</fullName>
    </alternativeName>
    <alternativeName>
        <fullName evidence="23">Testosterone 17-beta-dehydrogenase 8</fullName>
    </alternativeName>
</protein>
<dbReference type="SUPFAM" id="SSF51735">
    <property type="entry name" value="NAD(P)-binding Rossmann-fold domains"/>
    <property type="match status" value="1"/>
</dbReference>
<dbReference type="RefSeq" id="XP_018495770.1">
    <property type="nucleotide sequence ID" value="XM_018640254.1"/>
</dbReference>
<evidence type="ECO:0000256" key="24">
    <source>
        <dbReference type="ARBA" id="ARBA00083097"/>
    </source>
</evidence>
<keyword evidence="12" id="KW-0275">Fatty acid biosynthesis</keyword>
<proteinExistence type="inferred from homology"/>
<dbReference type="InterPro" id="IPR057326">
    <property type="entry name" value="KR_dom"/>
</dbReference>
<dbReference type="AlphaFoldDB" id="A0AAJ7L6B4"/>
<evidence type="ECO:0000256" key="4">
    <source>
        <dbReference type="ARBA" id="ARBA00012456"/>
    </source>
</evidence>
<dbReference type="GO" id="GO:0008210">
    <property type="term" value="P:estrogen metabolic process"/>
    <property type="evidence" value="ECO:0007669"/>
    <property type="project" value="UniProtKB-ARBA"/>
</dbReference>
<comment type="catalytic activity">
    <reaction evidence="16">
        <text>17beta-hydroxy-5alpha-androstan-3-one + NAD(+) = 5alpha-androstan-3,17-dione + NADH + H(+)</text>
        <dbReference type="Rhea" id="RHEA:41992"/>
        <dbReference type="ChEBI" id="CHEBI:15378"/>
        <dbReference type="ChEBI" id="CHEBI:15994"/>
        <dbReference type="ChEBI" id="CHEBI:16330"/>
        <dbReference type="ChEBI" id="CHEBI:57540"/>
        <dbReference type="ChEBI" id="CHEBI:57945"/>
    </reaction>
    <physiologicalReaction direction="left-to-right" evidence="16">
        <dbReference type="Rhea" id="RHEA:41993"/>
    </physiologicalReaction>
</comment>
<evidence type="ECO:0000256" key="22">
    <source>
        <dbReference type="ARBA" id="ARBA00081419"/>
    </source>
</evidence>
<accession>A0AAJ7L6B4</accession>
<keyword evidence="7" id="KW-0276">Fatty acid metabolism</keyword>
<dbReference type="FunFam" id="3.40.50.720:FF:000231">
    <property type="entry name" value="Estradiol 17-beta-dehydrogenase 8"/>
    <property type="match status" value="1"/>
</dbReference>
<keyword evidence="11" id="KW-0496">Mitochondrion</keyword>
<evidence type="ECO:0000256" key="12">
    <source>
        <dbReference type="ARBA" id="ARBA00023160"/>
    </source>
</evidence>
<keyword evidence="6" id="KW-0597">Phosphoprotein</keyword>
<comment type="similarity">
    <text evidence="3">Belongs to the short-chain dehydrogenases/reductases (SDR) family.</text>
</comment>
<dbReference type="GO" id="GO:0005759">
    <property type="term" value="C:mitochondrial matrix"/>
    <property type="evidence" value="ECO:0007669"/>
    <property type="project" value="UniProtKB-SubCell"/>
</dbReference>
<evidence type="ECO:0000259" key="26">
    <source>
        <dbReference type="SMART" id="SM00822"/>
    </source>
</evidence>
<keyword evidence="10" id="KW-0443">Lipid metabolism</keyword>
<evidence type="ECO:0000256" key="20">
    <source>
        <dbReference type="ARBA" id="ARBA00070911"/>
    </source>
</evidence>
<dbReference type="InterPro" id="IPR036291">
    <property type="entry name" value="NAD(P)-bd_dom_sf"/>
</dbReference>
<evidence type="ECO:0000256" key="15">
    <source>
        <dbReference type="ARBA" id="ARBA00050232"/>
    </source>
</evidence>
<evidence type="ECO:0000256" key="1">
    <source>
        <dbReference type="ARBA" id="ARBA00004305"/>
    </source>
</evidence>
<comment type="subcellular location">
    <subcellularLocation>
        <location evidence="1">Mitochondrion matrix</location>
    </subcellularLocation>
</comment>
<dbReference type="EC" id="1.1.1.239" evidence="19"/>
<evidence type="ECO:0000256" key="5">
    <source>
        <dbReference type="ARBA" id="ARBA00022516"/>
    </source>
</evidence>
<keyword evidence="5" id="KW-0444">Lipid biosynthesis</keyword>
<evidence type="ECO:0000256" key="6">
    <source>
        <dbReference type="ARBA" id="ARBA00022553"/>
    </source>
</evidence>
<comment type="pathway">
    <text evidence="2">Lipid metabolism; fatty acid biosynthesis.</text>
</comment>
<evidence type="ECO:0000256" key="19">
    <source>
        <dbReference type="ARBA" id="ARBA00066822"/>
    </source>
</evidence>
<evidence type="ECO:0000256" key="9">
    <source>
        <dbReference type="ARBA" id="ARBA00023027"/>
    </source>
</evidence>
<dbReference type="KEGG" id="goe:100903726"/>
<dbReference type="PANTHER" id="PTHR42760:SF83">
    <property type="entry name" value="(3R)-3-HYDROXYACYL-COA DEHYDROGENASE"/>
    <property type="match status" value="1"/>
</dbReference>
<evidence type="ECO:0000256" key="10">
    <source>
        <dbReference type="ARBA" id="ARBA00023098"/>
    </source>
</evidence>
<dbReference type="InterPro" id="IPR020904">
    <property type="entry name" value="Sc_DH/Rdtase_CS"/>
</dbReference>
<evidence type="ECO:0000313" key="27">
    <source>
        <dbReference type="Proteomes" id="UP000694867"/>
    </source>
</evidence>
<evidence type="ECO:0000256" key="14">
    <source>
        <dbReference type="ARBA" id="ARBA00049069"/>
    </source>
</evidence>
<dbReference type="PRINTS" id="PR00080">
    <property type="entry name" value="SDRFAMILY"/>
</dbReference>
<keyword evidence="9" id="KW-0520">NAD</keyword>
<evidence type="ECO:0000256" key="8">
    <source>
        <dbReference type="ARBA" id="ARBA00023002"/>
    </source>
</evidence>
<evidence type="ECO:0000256" key="18">
    <source>
        <dbReference type="ARBA" id="ARBA00065174"/>
    </source>
</evidence>
<dbReference type="GO" id="GO:0006633">
    <property type="term" value="P:fatty acid biosynthetic process"/>
    <property type="evidence" value="ECO:0007669"/>
    <property type="project" value="UniProtKB-KW"/>
</dbReference>
<sequence>MSITGKLAVVTGGASGIGRAVCQALARNGFRCVVADLNLEDAKKTSDILEKTADGKHSAVEVDVSNGSSVASLFAKVKEFHSMPANVVVNCAGITRDGFLLDMSETQFDQVVNVNLKGTFLITKHGAQEMIAAQIPGSIVTISSVIGKTGNIGQTNYAASKAGVVGFTKSAAQELAKFNIRCNSVLPGFIDTPMIATVPEKVMSKVEGSIPLRRRGTPDEVAEVVHFLASENSSYMTGSIIEVTGGLFM</sequence>
<dbReference type="NCBIfam" id="NF009466">
    <property type="entry name" value="PRK12826.1-2"/>
    <property type="match status" value="1"/>
</dbReference>
<dbReference type="GO" id="GO:0048038">
    <property type="term" value="F:quinone binding"/>
    <property type="evidence" value="ECO:0007669"/>
    <property type="project" value="TreeGrafter"/>
</dbReference>
<keyword evidence="27" id="KW-1185">Reference proteome</keyword>
<comment type="catalytic activity">
    <reaction evidence="17">
        <text>a (3R)-3-hydroxyacyl-CoA + NAD(+) = a 3-oxoacyl-CoA + NADH + H(+)</text>
        <dbReference type="Rhea" id="RHEA:32711"/>
        <dbReference type="ChEBI" id="CHEBI:15378"/>
        <dbReference type="ChEBI" id="CHEBI:57319"/>
        <dbReference type="ChEBI" id="CHEBI:57540"/>
        <dbReference type="ChEBI" id="CHEBI:57945"/>
        <dbReference type="ChEBI" id="CHEBI:90726"/>
        <dbReference type="EC" id="1.1.1.n12"/>
    </reaction>
    <physiologicalReaction direction="left-to-right" evidence="17">
        <dbReference type="Rhea" id="RHEA:32712"/>
    </physiologicalReaction>
</comment>
<evidence type="ECO:0000256" key="11">
    <source>
        <dbReference type="ARBA" id="ARBA00023128"/>
    </source>
</evidence>
<comment type="catalytic activity">
    <reaction evidence="15">
        <text>testosterone + NAD(+) = androst-4-ene-3,17-dione + NADH + H(+)</text>
        <dbReference type="Rhea" id="RHEA:14929"/>
        <dbReference type="ChEBI" id="CHEBI:15378"/>
        <dbReference type="ChEBI" id="CHEBI:16422"/>
        <dbReference type="ChEBI" id="CHEBI:17347"/>
        <dbReference type="ChEBI" id="CHEBI:57540"/>
        <dbReference type="ChEBI" id="CHEBI:57945"/>
        <dbReference type="EC" id="1.1.1.239"/>
    </reaction>
    <physiologicalReaction direction="left-to-right" evidence="15">
        <dbReference type="Rhea" id="RHEA:14930"/>
    </physiologicalReaction>
</comment>
<dbReference type="GO" id="GO:0004303">
    <property type="term" value="F:estradiol 17-beta-dehydrogenase [NAD(P)+] activity"/>
    <property type="evidence" value="ECO:0007669"/>
    <property type="project" value="UniProtKB-EC"/>
</dbReference>
<feature type="domain" description="Ketoreductase" evidence="26">
    <location>
        <begin position="6"/>
        <end position="193"/>
    </location>
</feature>
<dbReference type="GeneID" id="100903726"/>
<evidence type="ECO:0000256" key="25">
    <source>
        <dbReference type="ARBA" id="ARBA00083258"/>
    </source>
</evidence>
<evidence type="ECO:0000313" key="28">
    <source>
        <dbReference type="RefSeq" id="XP_018495770.1"/>
    </source>
</evidence>
<comment type="pathway">
    <text evidence="13">Steroid biosynthesis; estrogen biosynthesis.</text>
</comment>
<dbReference type="InterPro" id="IPR002347">
    <property type="entry name" value="SDR_fam"/>
</dbReference>
<dbReference type="Proteomes" id="UP000694867">
    <property type="component" value="Unplaced"/>
</dbReference>
<keyword evidence="8" id="KW-0560">Oxidoreductase</keyword>
<evidence type="ECO:0000256" key="23">
    <source>
        <dbReference type="ARBA" id="ARBA00081936"/>
    </source>
</evidence>
<dbReference type="PROSITE" id="PS00061">
    <property type="entry name" value="ADH_SHORT"/>
    <property type="match status" value="1"/>
</dbReference>
<evidence type="ECO:0000256" key="3">
    <source>
        <dbReference type="ARBA" id="ARBA00006484"/>
    </source>
</evidence>
<gene>
    <name evidence="28" type="primary">LOC100903726</name>
</gene>
<reference evidence="28" key="1">
    <citation type="submission" date="2025-08" db="UniProtKB">
        <authorList>
            <consortium name="RefSeq"/>
        </authorList>
    </citation>
    <scope>IDENTIFICATION</scope>
</reference>